<protein>
    <submittedName>
        <fullName evidence="2">TraB/GumN family protein</fullName>
    </submittedName>
</protein>
<dbReference type="Pfam" id="PF01963">
    <property type="entry name" value="TraB_PrgY_gumN"/>
    <property type="match status" value="1"/>
</dbReference>
<dbReference type="InterPro" id="IPR002816">
    <property type="entry name" value="TraB/PrgY/GumN_fam"/>
</dbReference>
<sequence length="313" mass="34155">MKTFKPLLLSLCCAAIASIALARADGGAKTPPASPAKAQIPLLWKVSDADNAVYLLGSFHLLKPDDYPLSKDIDTAFDDAKTVVFEVEPASLGAPETAEKFRQAAGYADGRTLSQVLPKATLERLQKLLAVSGGSVAQVEQVEPWAVNLSLILGMTQAMGFRQDQGLDANLMQRAAAAQKTVAGLETVDDQIGALDAMPMDEQVSSLDELLQDPQETLGEMLEMHDWWKRGDIKNLDQKLRVEMQQKTPVSYRMINVQRNDQWVPKIEQRLAEPGTDNTLVVVGAMHLLGKDGLVDKLRAKGYAVERICTACK</sequence>
<name>A0A4U5JUQ4_9GAMM</name>
<dbReference type="Proteomes" id="UP000308707">
    <property type="component" value="Unassembled WGS sequence"/>
</dbReference>
<comment type="caution">
    <text evidence="2">The sequence shown here is derived from an EMBL/GenBank/DDBJ whole genome shotgun (WGS) entry which is preliminary data.</text>
</comment>
<feature type="signal peptide" evidence="1">
    <location>
        <begin position="1"/>
        <end position="22"/>
    </location>
</feature>
<evidence type="ECO:0000256" key="1">
    <source>
        <dbReference type="SAM" id="SignalP"/>
    </source>
</evidence>
<dbReference type="OrthoDB" id="357294at2"/>
<keyword evidence="3" id="KW-1185">Reference proteome</keyword>
<evidence type="ECO:0000313" key="3">
    <source>
        <dbReference type="Proteomes" id="UP000308707"/>
    </source>
</evidence>
<dbReference type="RefSeq" id="WP_137265819.1">
    <property type="nucleotide sequence ID" value="NZ_SZUA01000001.1"/>
</dbReference>
<reference evidence="2 3" key="1">
    <citation type="submission" date="2019-04" db="EMBL/GenBank/DDBJ databases">
        <title>Reference strain of H23.</title>
        <authorList>
            <person name="Luo X."/>
        </authorList>
    </citation>
    <scope>NUCLEOTIDE SEQUENCE [LARGE SCALE GENOMIC DNA]</scope>
    <source>
        <strain evidence="2 3">H23</strain>
    </source>
</reference>
<proteinExistence type="predicted"/>
<dbReference type="EMBL" id="SZUA01000001">
    <property type="protein sequence ID" value="TKR33612.1"/>
    <property type="molecule type" value="Genomic_DNA"/>
</dbReference>
<dbReference type="PANTHER" id="PTHR40590">
    <property type="entry name" value="CYTOPLASMIC PROTEIN-RELATED"/>
    <property type="match status" value="1"/>
</dbReference>
<dbReference type="InterPro" id="IPR047111">
    <property type="entry name" value="YbaP-like"/>
</dbReference>
<evidence type="ECO:0000313" key="2">
    <source>
        <dbReference type="EMBL" id="TKR33612.1"/>
    </source>
</evidence>
<gene>
    <name evidence="2" type="ORF">FCE95_04790</name>
</gene>
<dbReference type="AlphaFoldDB" id="A0A4U5JUQ4"/>
<dbReference type="PANTHER" id="PTHR40590:SF1">
    <property type="entry name" value="CYTOPLASMIC PROTEIN"/>
    <property type="match status" value="1"/>
</dbReference>
<keyword evidence="1" id="KW-0732">Signal</keyword>
<accession>A0A4U5JUQ4</accession>
<organism evidence="2 3">
    <name type="scientific">Luteimonas gilva</name>
    <dbReference type="NCBI Taxonomy" id="2572684"/>
    <lineage>
        <taxon>Bacteria</taxon>
        <taxon>Pseudomonadati</taxon>
        <taxon>Pseudomonadota</taxon>
        <taxon>Gammaproteobacteria</taxon>
        <taxon>Lysobacterales</taxon>
        <taxon>Lysobacteraceae</taxon>
        <taxon>Luteimonas</taxon>
    </lineage>
</organism>
<dbReference type="CDD" id="cd14789">
    <property type="entry name" value="Tiki"/>
    <property type="match status" value="1"/>
</dbReference>
<feature type="chain" id="PRO_5020985825" evidence="1">
    <location>
        <begin position="23"/>
        <end position="313"/>
    </location>
</feature>